<dbReference type="RefSeq" id="WP_238291538.1">
    <property type="nucleotide sequence ID" value="NZ_BPQS01000040.1"/>
</dbReference>
<dbReference type="Proteomes" id="UP001244297">
    <property type="component" value="Unassembled WGS sequence"/>
</dbReference>
<reference evidence="7" key="1">
    <citation type="journal article" date="2019" name="Int. J. Syst. Evol. Microbiol.">
        <title>The Global Catalogue of Microorganisms (GCM) 10K type strain sequencing project: providing services to taxonomists for standard genome sequencing and annotation.</title>
        <authorList>
            <consortium name="The Broad Institute Genomics Platform"/>
            <consortium name="The Broad Institute Genome Sequencing Center for Infectious Disease"/>
            <person name="Wu L."/>
            <person name="Ma J."/>
        </authorList>
    </citation>
    <scope>NUCLEOTIDE SEQUENCE [LARGE SCALE GENOMIC DNA]</scope>
    <source>
        <strain evidence="7">CECT 7806</strain>
    </source>
</reference>
<evidence type="ECO:0000313" key="7">
    <source>
        <dbReference type="Proteomes" id="UP001244297"/>
    </source>
</evidence>
<dbReference type="InterPro" id="IPR001647">
    <property type="entry name" value="HTH_TetR"/>
</dbReference>
<dbReference type="PRINTS" id="PR00455">
    <property type="entry name" value="HTHTETR"/>
</dbReference>
<organism evidence="6 7">
    <name type="scientific">Methylobacterium longum</name>
    <dbReference type="NCBI Taxonomy" id="767694"/>
    <lineage>
        <taxon>Bacteria</taxon>
        <taxon>Pseudomonadati</taxon>
        <taxon>Pseudomonadota</taxon>
        <taxon>Alphaproteobacteria</taxon>
        <taxon>Hyphomicrobiales</taxon>
        <taxon>Methylobacteriaceae</taxon>
        <taxon>Methylobacterium</taxon>
    </lineage>
</organism>
<sequence length="200" mass="21616">MASVSGNIDTRQGILDTAHRIVGAKGFSGVGLNEILAAAGVPKGSFYHYFGSKEAFGEALLADYFEAYLADIDVTLAETGLNHAERLMNYWGKWQATQGSIDYQRKCLAVKLAAEVSDLSEPMRLALKAGTAGIIDRVTGAIEAGIAEGSLRIDGEPRATAETLYHLWLGASLMAKIERTDVPFHAAMKTTRRILNRQQA</sequence>
<accession>A0ABT8AY15</accession>
<evidence type="ECO:0000256" key="2">
    <source>
        <dbReference type="ARBA" id="ARBA00023125"/>
    </source>
</evidence>
<keyword evidence="1" id="KW-0805">Transcription regulation</keyword>
<dbReference type="PROSITE" id="PS50977">
    <property type="entry name" value="HTH_TETR_2"/>
    <property type="match status" value="1"/>
</dbReference>
<dbReference type="Gene3D" id="1.10.357.10">
    <property type="entry name" value="Tetracycline Repressor, domain 2"/>
    <property type="match status" value="1"/>
</dbReference>
<evidence type="ECO:0000256" key="1">
    <source>
        <dbReference type="ARBA" id="ARBA00023015"/>
    </source>
</evidence>
<comment type="caution">
    <text evidence="6">The sequence shown here is derived from an EMBL/GenBank/DDBJ whole genome shotgun (WGS) entry which is preliminary data.</text>
</comment>
<dbReference type="EMBL" id="JAUFPT010000100">
    <property type="protein sequence ID" value="MDN3574482.1"/>
    <property type="molecule type" value="Genomic_DNA"/>
</dbReference>
<gene>
    <name evidence="6" type="ORF">QWZ18_28215</name>
</gene>
<evidence type="ECO:0000313" key="6">
    <source>
        <dbReference type="EMBL" id="MDN3574482.1"/>
    </source>
</evidence>
<feature type="domain" description="HTH tetR-type" evidence="5">
    <location>
        <begin position="8"/>
        <end position="68"/>
    </location>
</feature>
<dbReference type="PANTHER" id="PTHR47506">
    <property type="entry name" value="TRANSCRIPTIONAL REGULATORY PROTEIN"/>
    <property type="match status" value="1"/>
</dbReference>
<evidence type="ECO:0000259" key="5">
    <source>
        <dbReference type="PROSITE" id="PS50977"/>
    </source>
</evidence>
<proteinExistence type="predicted"/>
<name>A0ABT8AY15_9HYPH</name>
<keyword evidence="2 4" id="KW-0238">DNA-binding</keyword>
<dbReference type="InterPro" id="IPR009057">
    <property type="entry name" value="Homeodomain-like_sf"/>
</dbReference>
<evidence type="ECO:0000256" key="4">
    <source>
        <dbReference type="PROSITE-ProRule" id="PRU00335"/>
    </source>
</evidence>
<dbReference type="SUPFAM" id="SSF48498">
    <property type="entry name" value="Tetracyclin repressor-like, C-terminal domain"/>
    <property type="match status" value="1"/>
</dbReference>
<dbReference type="InterPro" id="IPR011075">
    <property type="entry name" value="TetR_C"/>
</dbReference>
<dbReference type="SUPFAM" id="SSF46689">
    <property type="entry name" value="Homeodomain-like"/>
    <property type="match status" value="1"/>
</dbReference>
<dbReference type="Pfam" id="PF00440">
    <property type="entry name" value="TetR_N"/>
    <property type="match status" value="1"/>
</dbReference>
<dbReference type="Pfam" id="PF16925">
    <property type="entry name" value="TetR_C_13"/>
    <property type="match status" value="1"/>
</dbReference>
<feature type="DNA-binding region" description="H-T-H motif" evidence="4">
    <location>
        <begin position="31"/>
        <end position="50"/>
    </location>
</feature>
<keyword evidence="7" id="KW-1185">Reference proteome</keyword>
<dbReference type="InterPro" id="IPR036271">
    <property type="entry name" value="Tet_transcr_reg_TetR-rel_C_sf"/>
</dbReference>
<keyword evidence="3" id="KW-0804">Transcription</keyword>
<dbReference type="PANTHER" id="PTHR47506:SF6">
    <property type="entry name" value="HTH-TYPE TRANSCRIPTIONAL REPRESSOR NEMR"/>
    <property type="match status" value="1"/>
</dbReference>
<evidence type="ECO:0000256" key="3">
    <source>
        <dbReference type="ARBA" id="ARBA00023163"/>
    </source>
</evidence>
<protein>
    <submittedName>
        <fullName evidence="6">TetR/AcrR family transcriptional regulator</fullName>
    </submittedName>
</protein>